<keyword evidence="5" id="KW-0963">Cytoplasm</keyword>
<comment type="similarity">
    <text evidence="4">Belongs to the syntrophin family.</text>
</comment>
<feature type="domain" description="PH" evidence="14">
    <location>
        <begin position="268"/>
        <end position="378"/>
    </location>
</feature>
<dbReference type="Pfam" id="PF00595">
    <property type="entry name" value="PDZ"/>
    <property type="match status" value="1"/>
</dbReference>
<reference evidence="16 17" key="1">
    <citation type="submission" date="2024-01" db="EMBL/GenBank/DDBJ databases">
        <title>The genome of the rayed Mediterranean limpet Patella caerulea (Linnaeus, 1758).</title>
        <authorList>
            <person name="Anh-Thu Weber A."/>
            <person name="Halstead-Nussloch G."/>
        </authorList>
    </citation>
    <scope>NUCLEOTIDE SEQUENCE [LARGE SCALE GENOMIC DNA]</scope>
    <source>
        <strain evidence="16">AATW-2023a</strain>
        <tissue evidence="16">Whole specimen</tissue>
    </source>
</reference>
<dbReference type="InterPro" id="IPR041428">
    <property type="entry name" value="PHsplit_syntrophin"/>
</dbReference>
<keyword evidence="7" id="KW-0677">Repeat</keyword>
<dbReference type="PROSITE" id="PS50003">
    <property type="entry name" value="PH_DOMAIN"/>
    <property type="match status" value="1"/>
</dbReference>
<dbReference type="CDD" id="cd06801">
    <property type="entry name" value="PDZ_syntrophin-like"/>
    <property type="match status" value="1"/>
</dbReference>
<dbReference type="PANTHER" id="PTHR10554:SF12">
    <property type="entry name" value="IP02644P"/>
    <property type="match status" value="1"/>
</dbReference>
<dbReference type="Gene3D" id="2.30.29.30">
    <property type="entry name" value="Pleckstrin-homology domain (PH domain)/Phosphotyrosine-binding domain (PTB)"/>
    <property type="match status" value="1"/>
</dbReference>
<accession>A0AAN8K5B8</accession>
<dbReference type="GO" id="GO:0003779">
    <property type="term" value="F:actin binding"/>
    <property type="evidence" value="ECO:0007669"/>
    <property type="project" value="UniProtKB-KW"/>
</dbReference>
<dbReference type="InterPro" id="IPR011993">
    <property type="entry name" value="PH-like_dom_sf"/>
</dbReference>
<dbReference type="InterPro" id="IPR055108">
    <property type="entry name" value="Syntrophin_4th"/>
</dbReference>
<evidence type="ECO:0008006" key="18">
    <source>
        <dbReference type="Google" id="ProtNLM"/>
    </source>
</evidence>
<evidence type="ECO:0000256" key="6">
    <source>
        <dbReference type="ARBA" id="ARBA00022553"/>
    </source>
</evidence>
<evidence type="ECO:0000256" key="10">
    <source>
        <dbReference type="ARBA" id="ARBA00022949"/>
    </source>
</evidence>
<evidence type="ECO:0000259" key="14">
    <source>
        <dbReference type="PROSITE" id="PS50003"/>
    </source>
</evidence>
<dbReference type="FunFam" id="2.30.42.10:FF:000052">
    <property type="entry name" value="Syntrophin beta 1"/>
    <property type="match status" value="1"/>
</dbReference>
<proteinExistence type="inferred from homology"/>
<evidence type="ECO:0000259" key="15">
    <source>
        <dbReference type="PROSITE" id="PS50106"/>
    </source>
</evidence>
<dbReference type="InterPro" id="IPR001478">
    <property type="entry name" value="PDZ"/>
</dbReference>
<keyword evidence="8" id="KW-0106">Calcium</keyword>
<keyword evidence="12" id="KW-0009">Actin-binding</keyword>
<dbReference type="GO" id="GO:0012505">
    <property type="term" value="C:endomembrane system"/>
    <property type="evidence" value="ECO:0007669"/>
    <property type="project" value="UniProtKB-SubCell"/>
</dbReference>
<dbReference type="EMBL" id="JAZGQO010000006">
    <property type="protein sequence ID" value="KAK6184744.1"/>
    <property type="molecule type" value="Genomic_DNA"/>
</dbReference>
<evidence type="ECO:0000256" key="11">
    <source>
        <dbReference type="ARBA" id="ARBA00023136"/>
    </source>
</evidence>
<name>A0AAN8K5B8_PATCE</name>
<gene>
    <name evidence="16" type="ORF">SNE40_007147</name>
</gene>
<feature type="domain" description="PDZ" evidence="15">
    <location>
        <begin position="72"/>
        <end position="155"/>
    </location>
</feature>
<dbReference type="PROSITE" id="PS50106">
    <property type="entry name" value="PDZ"/>
    <property type="match status" value="1"/>
</dbReference>
<dbReference type="SUPFAM" id="SSF50156">
    <property type="entry name" value="PDZ domain-like"/>
    <property type="match status" value="1"/>
</dbReference>
<dbReference type="GO" id="GO:0016010">
    <property type="term" value="C:dystrophin-associated glycoprotein complex"/>
    <property type="evidence" value="ECO:0007669"/>
    <property type="project" value="TreeGrafter"/>
</dbReference>
<dbReference type="InterPro" id="IPR001849">
    <property type="entry name" value="PH_domain"/>
</dbReference>
<evidence type="ECO:0000313" key="17">
    <source>
        <dbReference type="Proteomes" id="UP001347796"/>
    </source>
</evidence>
<dbReference type="PANTHER" id="PTHR10554">
    <property type="entry name" value="SYNTROPHIN"/>
    <property type="match status" value="1"/>
</dbReference>
<evidence type="ECO:0000256" key="1">
    <source>
        <dbReference type="ARBA" id="ARBA00004184"/>
    </source>
</evidence>
<dbReference type="Pfam" id="PF18012">
    <property type="entry name" value="PH_17"/>
    <property type="match status" value="1"/>
</dbReference>
<dbReference type="Pfam" id="PF23012">
    <property type="entry name" value="Syntrophin_4th"/>
    <property type="match status" value="1"/>
</dbReference>
<organism evidence="16 17">
    <name type="scientific">Patella caerulea</name>
    <name type="common">Rayed Mediterranean limpet</name>
    <dbReference type="NCBI Taxonomy" id="87958"/>
    <lineage>
        <taxon>Eukaryota</taxon>
        <taxon>Metazoa</taxon>
        <taxon>Spiralia</taxon>
        <taxon>Lophotrochozoa</taxon>
        <taxon>Mollusca</taxon>
        <taxon>Gastropoda</taxon>
        <taxon>Patellogastropoda</taxon>
        <taxon>Patelloidea</taxon>
        <taxon>Patellidae</taxon>
        <taxon>Patella</taxon>
    </lineage>
</organism>
<keyword evidence="10" id="KW-0965">Cell junction</keyword>
<dbReference type="GO" id="GO:0005856">
    <property type="term" value="C:cytoskeleton"/>
    <property type="evidence" value="ECO:0007669"/>
    <property type="project" value="UniProtKB-SubCell"/>
</dbReference>
<dbReference type="Pfam" id="PF00169">
    <property type="entry name" value="PH"/>
    <property type="match status" value="1"/>
</dbReference>
<dbReference type="GO" id="GO:0005198">
    <property type="term" value="F:structural molecule activity"/>
    <property type="evidence" value="ECO:0007669"/>
    <property type="project" value="InterPro"/>
</dbReference>
<evidence type="ECO:0000256" key="7">
    <source>
        <dbReference type="ARBA" id="ARBA00022737"/>
    </source>
</evidence>
<protein>
    <recommendedName>
        <fullName evidence="18">Syntrophin</fullName>
    </recommendedName>
</protein>
<evidence type="ECO:0000256" key="4">
    <source>
        <dbReference type="ARBA" id="ARBA00010798"/>
    </source>
</evidence>
<dbReference type="SMART" id="SM00228">
    <property type="entry name" value="PDZ"/>
    <property type="match status" value="1"/>
</dbReference>
<evidence type="ECO:0000256" key="12">
    <source>
        <dbReference type="ARBA" id="ARBA00023203"/>
    </source>
</evidence>
<keyword evidence="11" id="KW-0472">Membrane</keyword>
<dbReference type="SUPFAM" id="SSF50729">
    <property type="entry name" value="PH domain-like"/>
    <property type="match status" value="1"/>
</dbReference>
<dbReference type="InterPro" id="IPR036034">
    <property type="entry name" value="PDZ_sf"/>
</dbReference>
<dbReference type="Proteomes" id="UP001347796">
    <property type="component" value="Unassembled WGS sequence"/>
</dbReference>
<dbReference type="SMART" id="SM00233">
    <property type="entry name" value="PH"/>
    <property type="match status" value="2"/>
</dbReference>
<dbReference type="GO" id="GO:0070161">
    <property type="term" value="C:anchoring junction"/>
    <property type="evidence" value="ECO:0007669"/>
    <property type="project" value="UniProtKB-SubCell"/>
</dbReference>
<sequence>MAAAMARTGAVEVYIRQQWYKVNVTLSEESLLMSLVENTEQPSAVNGNGEHRAGIVNGYPDLPDSIAGQKRVVKVMKEEQNGLGVSIKGGKENKMPILISKIFKGMAADKTEKLYVGDAILSVNGEDLREATHDEAVRALKKAGKVVELEVKYLREVTPYFRKSSPLNDLGWGSQETPKEGSKTSLTDCKTLPLKLCYTCRNLTMTDPEKTIIEIHAPDGKSSCMIRFPDSATCGDWFKTIHSSISILNQSAIIEANQIISFIPNQKEVHQMGWLAEQLTNEQGVSTWKPVFIALTDVDMLLYDTAPGSKEEWATPFQSHSLLATRLVHSGKQSNQGHEVMTFGTRSGTRNGVELHVFRVETQRDLAFWSRALVQGSHGAALITKEIVTAVTWQGKKAKLSVHYEDGFSLVEDSTSENESKIQTYWSFPFERLRMSADDGHRLLWLDFGDDGEQELDLNTCPKPLVFILHTFLSAKVSRLGLLA</sequence>
<dbReference type="InterPro" id="IPR015482">
    <property type="entry name" value="Syntrophin"/>
</dbReference>
<evidence type="ECO:0000313" key="16">
    <source>
        <dbReference type="EMBL" id="KAK6184744.1"/>
    </source>
</evidence>
<keyword evidence="13" id="KW-0206">Cytoskeleton</keyword>
<evidence type="ECO:0000256" key="5">
    <source>
        <dbReference type="ARBA" id="ARBA00022490"/>
    </source>
</evidence>
<evidence type="ECO:0000256" key="2">
    <source>
        <dbReference type="ARBA" id="ARBA00004245"/>
    </source>
</evidence>
<comment type="caution">
    <text evidence="16">The sequence shown here is derived from an EMBL/GenBank/DDBJ whole genome shotgun (WGS) entry which is preliminary data.</text>
</comment>
<keyword evidence="9" id="KW-0112">Calmodulin-binding</keyword>
<dbReference type="AlphaFoldDB" id="A0AAN8K5B8"/>
<evidence type="ECO:0000256" key="9">
    <source>
        <dbReference type="ARBA" id="ARBA00022860"/>
    </source>
</evidence>
<evidence type="ECO:0000256" key="13">
    <source>
        <dbReference type="ARBA" id="ARBA00023212"/>
    </source>
</evidence>
<evidence type="ECO:0000256" key="8">
    <source>
        <dbReference type="ARBA" id="ARBA00022837"/>
    </source>
</evidence>
<keyword evidence="17" id="KW-1185">Reference proteome</keyword>
<evidence type="ECO:0000256" key="3">
    <source>
        <dbReference type="ARBA" id="ARBA00004282"/>
    </source>
</evidence>
<keyword evidence="6" id="KW-0597">Phosphoprotein</keyword>
<dbReference type="Gene3D" id="2.30.42.10">
    <property type="match status" value="1"/>
</dbReference>
<dbReference type="GO" id="GO:0005516">
    <property type="term" value="F:calmodulin binding"/>
    <property type="evidence" value="ECO:0007669"/>
    <property type="project" value="UniProtKB-KW"/>
</dbReference>
<comment type="subcellular location">
    <subcellularLocation>
        <location evidence="3">Cell junction</location>
    </subcellularLocation>
    <subcellularLocation>
        <location evidence="2">Cytoplasm</location>
        <location evidence="2">Cytoskeleton</location>
    </subcellularLocation>
    <subcellularLocation>
        <location evidence="1">Endomembrane system</location>
        <topology evidence="1">Peripheral membrane protein</topology>
    </subcellularLocation>
</comment>